<sequence>MKNKTTIALYSFLLLCCFSFCVSAQQNVFDLEIVNYSDKPDASVEHLHLLSLKNNSNKTSNFDLSSNEIACKAKYNDVISNKIGKIDSDEETLINTSSVTVEIYNRTLSKKVNKITLNPNESISFYVKTTRQNNTETGTWKCLKITANLIDNKNHKKIGKSVIIRSFIPNPNILGH</sequence>
<organism evidence="2 3">
    <name type="scientific">Flavivirga algicola</name>
    <dbReference type="NCBI Taxonomy" id="2729136"/>
    <lineage>
        <taxon>Bacteria</taxon>
        <taxon>Pseudomonadati</taxon>
        <taxon>Bacteroidota</taxon>
        <taxon>Flavobacteriia</taxon>
        <taxon>Flavobacteriales</taxon>
        <taxon>Flavobacteriaceae</taxon>
        <taxon>Flavivirga</taxon>
    </lineage>
</organism>
<protein>
    <submittedName>
        <fullName evidence="2">Uncharacterized protein</fullName>
    </submittedName>
</protein>
<name>A0ABX1S0T1_9FLAO</name>
<reference evidence="2 3" key="1">
    <citation type="submission" date="2020-04" db="EMBL/GenBank/DDBJ databases">
        <title>A Flavivirga sp. nov.</title>
        <authorList>
            <person name="Sun X."/>
        </authorList>
    </citation>
    <scope>NUCLEOTIDE SEQUENCE [LARGE SCALE GENOMIC DNA]</scope>
    <source>
        <strain evidence="2 3">Y03</strain>
    </source>
</reference>
<evidence type="ECO:0000313" key="3">
    <source>
        <dbReference type="Proteomes" id="UP000746690"/>
    </source>
</evidence>
<feature type="chain" id="PRO_5046443202" evidence="1">
    <location>
        <begin position="25"/>
        <end position="176"/>
    </location>
</feature>
<keyword evidence="1" id="KW-0732">Signal</keyword>
<proteinExistence type="predicted"/>
<evidence type="ECO:0000256" key="1">
    <source>
        <dbReference type="SAM" id="SignalP"/>
    </source>
</evidence>
<dbReference type="Proteomes" id="UP000746690">
    <property type="component" value="Unassembled WGS sequence"/>
</dbReference>
<gene>
    <name evidence="2" type="ORF">HHX25_18415</name>
</gene>
<accession>A0ABX1S0T1</accession>
<evidence type="ECO:0000313" key="2">
    <source>
        <dbReference type="EMBL" id="NMH89487.1"/>
    </source>
</evidence>
<comment type="caution">
    <text evidence="2">The sequence shown here is derived from an EMBL/GenBank/DDBJ whole genome shotgun (WGS) entry which is preliminary data.</text>
</comment>
<feature type="signal peptide" evidence="1">
    <location>
        <begin position="1"/>
        <end position="24"/>
    </location>
</feature>
<dbReference type="RefSeq" id="WP_169676521.1">
    <property type="nucleotide sequence ID" value="NZ_JABBHF010000013.1"/>
</dbReference>
<keyword evidence="3" id="KW-1185">Reference proteome</keyword>
<dbReference type="EMBL" id="JABBHF010000013">
    <property type="protein sequence ID" value="NMH89487.1"/>
    <property type="molecule type" value="Genomic_DNA"/>
</dbReference>